<feature type="transmembrane region" description="Helical" evidence="2">
    <location>
        <begin position="42"/>
        <end position="60"/>
    </location>
</feature>
<name>A0A927MIK4_9BACL</name>
<keyword evidence="2" id="KW-0812">Transmembrane</keyword>
<sequence length="236" mass="26508">MDNLFLIIFAISMFSLAFFAIRTIISAITNDNTKRKIHLKRTGISLAVMFVSVVGFGITTPSTEKEEPKKIEVAAVDKPEEVKPELTEEDKAEIAKKEAEEKEAAELKAKQDAEAKAKAEAKQKAKEEAKAKEESVPREHKSALKKAETYAKTMHMSKAGIYEQLTSEYGENFPPEAAQYAIDNFVFDWKENALKKAQTYAETMSMSDSAIYDQLISEYGEKFTPKEAQYAIDNLE</sequence>
<dbReference type="Pfam" id="PF07553">
    <property type="entry name" value="Lipoprotein_Ltp"/>
    <property type="match status" value="2"/>
</dbReference>
<feature type="domain" description="Putative host cell surface-exposed lipoprotein Ltp-like HTH region" evidence="3">
    <location>
        <begin position="139"/>
        <end position="184"/>
    </location>
</feature>
<feature type="transmembrane region" description="Helical" evidence="2">
    <location>
        <begin position="6"/>
        <end position="30"/>
    </location>
</feature>
<feature type="compositionally biased region" description="Basic and acidic residues" evidence="1">
    <location>
        <begin position="92"/>
        <end position="146"/>
    </location>
</feature>
<evidence type="ECO:0000256" key="2">
    <source>
        <dbReference type="SAM" id="Phobius"/>
    </source>
</evidence>
<keyword evidence="4" id="KW-0969">Cilium</keyword>
<dbReference type="Proteomes" id="UP000658225">
    <property type="component" value="Unassembled WGS sequence"/>
</dbReference>
<gene>
    <name evidence="4" type="ORF">H4683_000721</name>
</gene>
<organism evidence="4 5">
    <name type="scientific">Sporosarcina limicola</name>
    <dbReference type="NCBI Taxonomy" id="34101"/>
    <lineage>
        <taxon>Bacteria</taxon>
        <taxon>Bacillati</taxon>
        <taxon>Bacillota</taxon>
        <taxon>Bacilli</taxon>
        <taxon>Bacillales</taxon>
        <taxon>Caryophanaceae</taxon>
        <taxon>Sporosarcina</taxon>
    </lineage>
</organism>
<protein>
    <submittedName>
        <fullName evidence="4">Flagellar biosynthesis GTPase FlhF</fullName>
    </submittedName>
</protein>
<accession>A0A927MIK4</accession>
<reference evidence="4" key="1">
    <citation type="submission" date="2020-10" db="EMBL/GenBank/DDBJ databases">
        <title>Genomic Encyclopedia of Type Strains, Phase IV (KMG-IV): sequencing the most valuable type-strain genomes for metagenomic binning, comparative biology and taxonomic classification.</title>
        <authorList>
            <person name="Goeker M."/>
        </authorList>
    </citation>
    <scope>NUCLEOTIDE SEQUENCE</scope>
    <source>
        <strain evidence="4">DSM 13886</strain>
    </source>
</reference>
<dbReference type="RefSeq" id="WP_225941863.1">
    <property type="nucleotide sequence ID" value="NZ_JADBEL010000003.1"/>
</dbReference>
<keyword evidence="4" id="KW-0966">Cell projection</keyword>
<keyword evidence="2" id="KW-0472">Membrane</keyword>
<feature type="region of interest" description="Disordered" evidence="1">
    <location>
        <begin position="81"/>
        <end position="146"/>
    </location>
</feature>
<evidence type="ECO:0000313" key="5">
    <source>
        <dbReference type="Proteomes" id="UP000658225"/>
    </source>
</evidence>
<keyword evidence="2" id="KW-1133">Transmembrane helix</keyword>
<keyword evidence="4" id="KW-0282">Flagellum</keyword>
<comment type="caution">
    <text evidence="4">The sequence shown here is derived from an EMBL/GenBank/DDBJ whole genome shotgun (WGS) entry which is preliminary data.</text>
</comment>
<dbReference type="InterPro" id="IPR011434">
    <property type="entry name" value="Ltp-like_HTH"/>
</dbReference>
<evidence type="ECO:0000313" key="4">
    <source>
        <dbReference type="EMBL" id="MBE1553647.1"/>
    </source>
</evidence>
<feature type="domain" description="Putative host cell surface-exposed lipoprotein Ltp-like HTH region" evidence="3">
    <location>
        <begin position="188"/>
        <end position="235"/>
    </location>
</feature>
<dbReference type="Gene3D" id="1.10.10.10">
    <property type="entry name" value="Winged helix-like DNA-binding domain superfamily/Winged helix DNA-binding domain"/>
    <property type="match status" value="2"/>
</dbReference>
<proteinExistence type="predicted"/>
<evidence type="ECO:0000256" key="1">
    <source>
        <dbReference type="SAM" id="MobiDB-lite"/>
    </source>
</evidence>
<dbReference type="InterPro" id="IPR036388">
    <property type="entry name" value="WH-like_DNA-bd_sf"/>
</dbReference>
<dbReference type="EMBL" id="JADBEL010000003">
    <property type="protein sequence ID" value="MBE1553647.1"/>
    <property type="molecule type" value="Genomic_DNA"/>
</dbReference>
<keyword evidence="5" id="KW-1185">Reference proteome</keyword>
<dbReference type="AlphaFoldDB" id="A0A927MIK4"/>
<evidence type="ECO:0000259" key="3">
    <source>
        <dbReference type="Pfam" id="PF07553"/>
    </source>
</evidence>